<feature type="compositionally biased region" description="Basic and acidic residues" evidence="4">
    <location>
        <begin position="1"/>
        <end position="12"/>
    </location>
</feature>
<keyword evidence="8" id="KW-1185">Reference proteome</keyword>
<dbReference type="Pfam" id="PF08406">
    <property type="entry name" value="CbbQ_C"/>
    <property type="match status" value="1"/>
</dbReference>
<evidence type="ECO:0000256" key="4">
    <source>
        <dbReference type="SAM" id="MobiDB-lite"/>
    </source>
</evidence>
<evidence type="ECO:0000313" key="8">
    <source>
        <dbReference type="Proteomes" id="UP000199147"/>
    </source>
</evidence>
<evidence type="ECO:0000256" key="3">
    <source>
        <dbReference type="ARBA" id="ARBA00022840"/>
    </source>
</evidence>
<feature type="domain" description="ATPase dynein-related AAA" evidence="5">
    <location>
        <begin position="55"/>
        <end position="189"/>
    </location>
</feature>
<dbReference type="GO" id="GO:0016887">
    <property type="term" value="F:ATP hydrolysis activity"/>
    <property type="evidence" value="ECO:0007669"/>
    <property type="project" value="InterPro"/>
</dbReference>
<dbReference type="EMBL" id="CWKH01000001">
    <property type="protein sequence ID" value="CRZ15099.1"/>
    <property type="molecule type" value="Genomic_DNA"/>
</dbReference>
<protein>
    <submittedName>
        <fullName evidence="7">ATPase</fullName>
    </submittedName>
</protein>
<evidence type="ECO:0000256" key="2">
    <source>
        <dbReference type="ARBA" id="ARBA00022741"/>
    </source>
</evidence>
<evidence type="ECO:0000259" key="6">
    <source>
        <dbReference type="Pfam" id="PF08406"/>
    </source>
</evidence>
<dbReference type="Gene3D" id="3.40.50.300">
    <property type="entry name" value="P-loop containing nucleotide triphosphate hydrolases"/>
    <property type="match status" value="1"/>
</dbReference>
<dbReference type="AlphaFoldDB" id="A0A0H5S217"/>
<dbReference type="STRING" id="146018.BN2156_01957"/>
<keyword evidence="2" id="KW-0547">Nucleotide-binding</keyword>
<gene>
    <name evidence="7" type="ORF">BN2156_01957</name>
</gene>
<dbReference type="SUPFAM" id="SSF52540">
    <property type="entry name" value="P-loop containing nucleoside triphosphate hydrolases"/>
    <property type="match status" value="1"/>
</dbReference>
<reference evidence="8" key="1">
    <citation type="submission" date="2015-07" db="EMBL/GenBank/DDBJ databases">
        <authorList>
            <person name="Urmite Genomes"/>
        </authorList>
    </citation>
    <scope>NUCLEOTIDE SEQUENCE [LARGE SCALE GENOMIC DNA]</scope>
    <source>
        <strain evidence="8">type strain: ATCC 49404</strain>
    </source>
</reference>
<comment type="similarity">
    <text evidence="1">Belongs to the CbbQ/NirQ/NorQ/GpvN family.</text>
</comment>
<feature type="region of interest" description="Disordered" evidence="4">
    <location>
        <begin position="1"/>
        <end position="32"/>
    </location>
</feature>
<evidence type="ECO:0000256" key="1">
    <source>
        <dbReference type="ARBA" id="ARBA00009417"/>
    </source>
</evidence>
<dbReference type="PANTHER" id="PTHR42759:SF7">
    <property type="entry name" value="DENITRIFICATION REGULATORY PROTEIN NIRQ"/>
    <property type="match status" value="1"/>
</dbReference>
<organism evidence="7 8">
    <name type="scientific">Mycolicibacterium neworleansense</name>
    <dbReference type="NCBI Taxonomy" id="146018"/>
    <lineage>
        <taxon>Bacteria</taxon>
        <taxon>Bacillati</taxon>
        <taxon>Actinomycetota</taxon>
        <taxon>Actinomycetes</taxon>
        <taxon>Mycobacteriales</taxon>
        <taxon>Mycobacteriaceae</taxon>
        <taxon>Mycolicibacterium</taxon>
    </lineage>
</organism>
<keyword evidence="3" id="KW-0067">ATP-binding</keyword>
<proteinExistence type="inferred from homology"/>
<evidence type="ECO:0000313" key="7">
    <source>
        <dbReference type="EMBL" id="CRZ15099.1"/>
    </source>
</evidence>
<dbReference type="InterPro" id="IPR013615">
    <property type="entry name" value="CbbQ_C"/>
</dbReference>
<dbReference type="PANTHER" id="PTHR42759">
    <property type="entry name" value="MOXR FAMILY PROTEIN"/>
    <property type="match status" value="1"/>
</dbReference>
<name>A0A0H5S217_9MYCO</name>
<accession>A0A0H5S217</accession>
<dbReference type="InterPro" id="IPR011704">
    <property type="entry name" value="ATPase_dyneun-rel_AAA"/>
</dbReference>
<feature type="domain" description="CbbQ/NirQ/NorQ C-terminal" evidence="6">
    <location>
        <begin position="202"/>
        <end position="284"/>
    </location>
</feature>
<dbReference type="Pfam" id="PF07728">
    <property type="entry name" value="AAA_5"/>
    <property type="match status" value="1"/>
</dbReference>
<evidence type="ECO:0000259" key="5">
    <source>
        <dbReference type="Pfam" id="PF07728"/>
    </source>
</evidence>
<sequence>MSDADPANHERISIPMPTPVDVATPAPTPPTQRPFYHAVGNEERVFTAAFRQQLPVLLKGPTGCGKTRFVEAMAHDMGRPLITVSCHDDLTTADLVGRFLLRGGQTEWVDGPLTRAVRTGAICYLDEVVEARQDTTVVLHPLADHRRTLPIERLGETVTAAPQFCLVVSYNPGYQSVLNDLKDSTRQRMVAIEFGYPEPDVEIAIVQRESGADAHTAQDLVRLAQAIRRLDTAGLREVASTRVLVAAARLTEAGLPLREAAEAAIIAPLTDDQAVGASLRQLLDVYLADPPHN</sequence>
<dbReference type="InterPro" id="IPR027417">
    <property type="entry name" value="P-loop_NTPase"/>
</dbReference>
<dbReference type="InterPro" id="IPR050764">
    <property type="entry name" value="CbbQ/NirQ/NorQ/GpvN"/>
</dbReference>
<dbReference type="GO" id="GO:0005524">
    <property type="term" value="F:ATP binding"/>
    <property type="evidence" value="ECO:0007669"/>
    <property type="project" value="UniProtKB-KW"/>
</dbReference>
<dbReference type="Proteomes" id="UP000199147">
    <property type="component" value="Unassembled WGS sequence"/>
</dbReference>